<dbReference type="SUPFAM" id="SSF54786">
    <property type="entry name" value="YcfA/nrd intein domain"/>
    <property type="match status" value="1"/>
</dbReference>
<sequence length="81" mass="9028">MRCRRLPHHKPVSGDEVIRVLCNKFGFTISGRSGSHVRLSKITADGKTGTVVPLHDEVKPGTLRGVLKLAKIDIEDFYRCI</sequence>
<keyword evidence="6" id="KW-0346">Stress response</keyword>
<dbReference type="KEGG" id="mbn:Mboo_0152"/>
<dbReference type="EMBL" id="CP000780">
    <property type="protein sequence ID" value="ABS54675.1"/>
    <property type="molecule type" value="Genomic_DNA"/>
</dbReference>
<accession>A7I4L4</accession>
<evidence type="ECO:0000256" key="3">
    <source>
        <dbReference type="ARBA" id="ARBA00022759"/>
    </source>
</evidence>
<dbReference type="Proteomes" id="UP000002408">
    <property type="component" value="Chromosome"/>
</dbReference>
<evidence type="ECO:0008006" key="9">
    <source>
        <dbReference type="Google" id="ProtNLM"/>
    </source>
</evidence>
<keyword evidence="2" id="KW-0540">Nuclease</keyword>
<dbReference type="GO" id="GO:0016787">
    <property type="term" value="F:hydrolase activity"/>
    <property type="evidence" value="ECO:0007669"/>
    <property type="project" value="UniProtKB-KW"/>
</dbReference>
<dbReference type="Pfam" id="PF07927">
    <property type="entry name" value="HicA_toxin"/>
    <property type="match status" value="1"/>
</dbReference>
<dbReference type="HOGENOM" id="CLU_164851_6_2_2"/>
<reference evidence="8" key="1">
    <citation type="journal article" date="2015" name="Microbiology">
        <title>Genome of Methanoregula boonei 6A8 reveals adaptations to oligotrophic peatland environments.</title>
        <authorList>
            <person name="Braeuer S."/>
            <person name="Cadillo-Quiroz H."/>
            <person name="Kyrpides N."/>
            <person name="Woyke T."/>
            <person name="Goodwin L."/>
            <person name="Detter C."/>
            <person name="Podell S."/>
            <person name="Yavitt J.B."/>
            <person name="Zinder S.H."/>
        </authorList>
    </citation>
    <scope>NUCLEOTIDE SEQUENCE [LARGE SCALE GENOMIC DNA]</scope>
    <source>
        <strain evidence="8">DSM 21154 / JCM 14090 / 6A8</strain>
    </source>
</reference>
<dbReference type="GO" id="GO:0004519">
    <property type="term" value="F:endonuclease activity"/>
    <property type="evidence" value="ECO:0007669"/>
    <property type="project" value="UniProtKB-KW"/>
</dbReference>
<evidence type="ECO:0000313" key="8">
    <source>
        <dbReference type="Proteomes" id="UP000002408"/>
    </source>
</evidence>
<organism evidence="7 8">
    <name type="scientific">Methanoregula boonei (strain DSM 21154 / JCM 14090 / 6A8)</name>
    <dbReference type="NCBI Taxonomy" id="456442"/>
    <lineage>
        <taxon>Archaea</taxon>
        <taxon>Methanobacteriati</taxon>
        <taxon>Methanobacteriota</taxon>
        <taxon>Stenosarchaea group</taxon>
        <taxon>Methanomicrobia</taxon>
        <taxon>Methanomicrobiales</taxon>
        <taxon>Methanoregulaceae</taxon>
        <taxon>Methanoregula</taxon>
    </lineage>
</organism>
<keyword evidence="1" id="KW-1277">Toxin-antitoxin system</keyword>
<keyword evidence="8" id="KW-1185">Reference proteome</keyword>
<keyword evidence="4" id="KW-0378">Hydrolase</keyword>
<evidence type="ECO:0000256" key="1">
    <source>
        <dbReference type="ARBA" id="ARBA00022649"/>
    </source>
</evidence>
<dbReference type="InterPro" id="IPR038570">
    <property type="entry name" value="HicA_sf"/>
</dbReference>
<dbReference type="Gene3D" id="3.30.920.30">
    <property type="entry name" value="Hypothetical protein"/>
    <property type="match status" value="1"/>
</dbReference>
<protein>
    <recommendedName>
        <fullName evidence="9">YcfA family protein</fullName>
    </recommendedName>
</protein>
<name>A7I4L4_METB6</name>
<evidence type="ECO:0000313" key="7">
    <source>
        <dbReference type="EMBL" id="ABS54675.1"/>
    </source>
</evidence>
<evidence type="ECO:0000256" key="6">
    <source>
        <dbReference type="ARBA" id="ARBA00023016"/>
    </source>
</evidence>
<evidence type="ECO:0000256" key="4">
    <source>
        <dbReference type="ARBA" id="ARBA00022801"/>
    </source>
</evidence>
<dbReference type="GO" id="GO:0003729">
    <property type="term" value="F:mRNA binding"/>
    <property type="evidence" value="ECO:0007669"/>
    <property type="project" value="InterPro"/>
</dbReference>
<proteinExistence type="predicted"/>
<dbReference type="InterPro" id="IPR012933">
    <property type="entry name" value="HicA_mRNA_interferase"/>
</dbReference>
<dbReference type="eggNOG" id="arCOG03086">
    <property type="taxonomic scope" value="Archaea"/>
</dbReference>
<dbReference type="AlphaFoldDB" id="A7I4L4"/>
<evidence type="ECO:0000256" key="2">
    <source>
        <dbReference type="ARBA" id="ARBA00022722"/>
    </source>
</evidence>
<keyword evidence="5" id="KW-0694">RNA-binding</keyword>
<evidence type="ECO:0000256" key="5">
    <source>
        <dbReference type="ARBA" id="ARBA00022884"/>
    </source>
</evidence>
<gene>
    <name evidence="7" type="ordered locus">Mboo_0152</name>
</gene>
<keyword evidence="3" id="KW-0255">Endonuclease</keyword>